<evidence type="ECO:0000256" key="2">
    <source>
        <dbReference type="PIRSR" id="PIRSR601310-3"/>
    </source>
</evidence>
<feature type="domain" description="HIT" evidence="4">
    <location>
        <begin position="5"/>
        <end position="113"/>
    </location>
</feature>
<evidence type="ECO:0000256" key="3">
    <source>
        <dbReference type="PROSITE-ProRule" id="PRU00464"/>
    </source>
</evidence>
<accession>A0A7Y8VQ58</accession>
<dbReference type="PRINTS" id="PR00332">
    <property type="entry name" value="HISTRIAD"/>
</dbReference>
<dbReference type="PROSITE" id="PS51084">
    <property type="entry name" value="HIT_2"/>
    <property type="match status" value="1"/>
</dbReference>
<dbReference type="CDD" id="cd01276">
    <property type="entry name" value="PKCI_related"/>
    <property type="match status" value="1"/>
</dbReference>
<sequence>MEDCIFCKLANGEIPTDVVYEDDLIAVFRDAAPEAPVHVLMVPKKHIASLNDLTADDMRLMGHMMLKIKEIAVREGLDNGYRTVINTGEDGQQTVQHLHIHILGRRKMTWPPG</sequence>
<keyword evidence="6" id="KW-1185">Reference proteome</keyword>
<dbReference type="Proteomes" id="UP000526307">
    <property type="component" value="Unassembled WGS sequence"/>
</dbReference>
<dbReference type="GO" id="GO:0003824">
    <property type="term" value="F:catalytic activity"/>
    <property type="evidence" value="ECO:0007669"/>
    <property type="project" value="InterPro"/>
</dbReference>
<evidence type="ECO:0000259" key="4">
    <source>
        <dbReference type="PROSITE" id="PS51084"/>
    </source>
</evidence>
<dbReference type="InterPro" id="IPR011146">
    <property type="entry name" value="HIT-like"/>
</dbReference>
<dbReference type="RefSeq" id="WP_036381332.1">
    <property type="nucleotide sequence ID" value="NZ_CAJPUB010000006.1"/>
</dbReference>
<gene>
    <name evidence="5" type="ORF">HW270_00440</name>
</gene>
<dbReference type="AlphaFoldDB" id="A0A7Y8VQ58"/>
<proteinExistence type="predicted"/>
<feature type="active site" description="Tele-AMP-histidine intermediate" evidence="1">
    <location>
        <position position="99"/>
    </location>
</feature>
<dbReference type="Gene3D" id="3.30.428.10">
    <property type="entry name" value="HIT-like"/>
    <property type="match status" value="1"/>
</dbReference>
<comment type="caution">
    <text evidence="5">The sequence shown here is derived from an EMBL/GenBank/DDBJ whole genome shotgun (WGS) entry which is preliminary data.</text>
</comment>
<dbReference type="InterPro" id="IPR019808">
    <property type="entry name" value="Histidine_triad_CS"/>
</dbReference>
<reference evidence="5 6" key="1">
    <citation type="submission" date="2020-06" db="EMBL/GenBank/DDBJ databases">
        <title>Mogibacterium timidum strain W9173 genomic sequence.</title>
        <authorList>
            <person name="Wade W.G."/>
            <person name="Johnston C.D."/>
            <person name="Chen T."/>
            <person name="Dewhirst F.E."/>
        </authorList>
    </citation>
    <scope>NUCLEOTIDE SEQUENCE [LARGE SCALE GENOMIC DNA]</scope>
    <source>
        <strain evidence="5 6">W9173</strain>
    </source>
</reference>
<feature type="short sequence motif" description="Histidine triad motif" evidence="2 3">
    <location>
        <begin position="97"/>
        <end position="101"/>
    </location>
</feature>
<dbReference type="PANTHER" id="PTHR23089">
    <property type="entry name" value="HISTIDINE TRIAD HIT PROTEIN"/>
    <property type="match status" value="1"/>
</dbReference>
<dbReference type="InterPro" id="IPR036265">
    <property type="entry name" value="HIT-like_sf"/>
</dbReference>
<evidence type="ECO:0000313" key="6">
    <source>
        <dbReference type="Proteomes" id="UP000526307"/>
    </source>
</evidence>
<dbReference type="PROSITE" id="PS00892">
    <property type="entry name" value="HIT_1"/>
    <property type="match status" value="1"/>
</dbReference>
<organism evidence="5 6">
    <name type="scientific">Mogibacterium timidum</name>
    <dbReference type="NCBI Taxonomy" id="35519"/>
    <lineage>
        <taxon>Bacteria</taxon>
        <taxon>Bacillati</taxon>
        <taxon>Bacillota</taxon>
        <taxon>Clostridia</taxon>
        <taxon>Peptostreptococcales</taxon>
        <taxon>Anaerovoracaceae</taxon>
        <taxon>Mogibacterium</taxon>
    </lineage>
</organism>
<dbReference type="EMBL" id="JABXYR010000001">
    <property type="protein sequence ID" value="NWO22558.1"/>
    <property type="molecule type" value="Genomic_DNA"/>
</dbReference>
<evidence type="ECO:0000256" key="1">
    <source>
        <dbReference type="PIRSR" id="PIRSR601310-1"/>
    </source>
</evidence>
<protein>
    <submittedName>
        <fullName evidence="5">Histidine triad nucleotide-binding protein</fullName>
    </submittedName>
</protein>
<evidence type="ECO:0000313" key="5">
    <source>
        <dbReference type="EMBL" id="NWO22558.1"/>
    </source>
</evidence>
<name>A0A7Y8VQ58_9FIRM</name>
<dbReference type="InterPro" id="IPR001310">
    <property type="entry name" value="Histidine_triad_HIT"/>
</dbReference>
<dbReference type="Pfam" id="PF11969">
    <property type="entry name" value="DcpS_C"/>
    <property type="match status" value="1"/>
</dbReference>
<dbReference type="SUPFAM" id="SSF54197">
    <property type="entry name" value="HIT-like"/>
    <property type="match status" value="1"/>
</dbReference>